<dbReference type="Proteomes" id="UP000582213">
    <property type="component" value="Unassembled WGS sequence"/>
</dbReference>
<reference evidence="1 2" key="1">
    <citation type="submission" date="2020-08" db="EMBL/GenBank/DDBJ databases">
        <title>Genomic Encyclopedia of Type Strains, Phase IV (KMG-IV): sequencing the most valuable type-strain genomes for metagenomic binning, comparative biology and taxonomic classification.</title>
        <authorList>
            <person name="Goeker M."/>
        </authorList>
    </citation>
    <scope>NUCLEOTIDE SEQUENCE [LARGE SCALE GENOMIC DNA]</scope>
    <source>
        <strain evidence="1 2">DSM 12421</strain>
    </source>
</reference>
<organism evidence="1 2">
    <name type="scientific">Sulfurisphaera ohwakuensis</name>
    <dbReference type="NCBI Taxonomy" id="69656"/>
    <lineage>
        <taxon>Archaea</taxon>
        <taxon>Thermoproteota</taxon>
        <taxon>Thermoprotei</taxon>
        <taxon>Sulfolobales</taxon>
        <taxon>Sulfolobaceae</taxon>
        <taxon>Sulfurisphaera</taxon>
    </lineage>
</organism>
<name>A0A7J9RWA7_SULOH</name>
<accession>A0A7J9RWA7</accession>
<evidence type="ECO:0000313" key="2">
    <source>
        <dbReference type="Proteomes" id="UP000582213"/>
    </source>
</evidence>
<gene>
    <name evidence="1" type="ORF">HNQ62_002830</name>
</gene>
<sequence length="37" mass="4023">MISIKELGGKKSVRISIDWTYKGKPVEGLSGSEHGYA</sequence>
<dbReference type="AlphaFoldDB" id="A0A7J9RWA7"/>
<proteinExistence type="predicted"/>
<evidence type="ECO:0000313" key="1">
    <source>
        <dbReference type="EMBL" id="MBB5255055.1"/>
    </source>
</evidence>
<comment type="caution">
    <text evidence="1">The sequence shown here is derived from an EMBL/GenBank/DDBJ whole genome shotgun (WGS) entry which is preliminary data.</text>
</comment>
<dbReference type="EMBL" id="JACHFY010000039">
    <property type="protein sequence ID" value="MBB5255055.1"/>
    <property type="molecule type" value="Genomic_DNA"/>
</dbReference>
<protein>
    <submittedName>
        <fullName evidence="1">Uncharacterized protein</fullName>
    </submittedName>
</protein>